<accession>A0ABS6F0U9</accession>
<dbReference type="NCBIfam" id="TIGR00755">
    <property type="entry name" value="ksgA"/>
    <property type="match status" value="1"/>
</dbReference>
<dbReference type="RefSeq" id="WP_216456991.1">
    <property type="nucleotide sequence ID" value="NZ_JAHLQL010000003.1"/>
</dbReference>
<dbReference type="PANTHER" id="PTHR11727">
    <property type="entry name" value="DIMETHYLADENOSINE TRANSFERASE"/>
    <property type="match status" value="1"/>
</dbReference>
<evidence type="ECO:0000313" key="8">
    <source>
        <dbReference type="EMBL" id="MBU5592129.1"/>
    </source>
</evidence>
<comment type="catalytic activity">
    <reaction evidence="5">
        <text>adenosine(1518)/adenosine(1519) in 16S rRNA + 4 S-adenosyl-L-methionine = N(6)-dimethyladenosine(1518)/N(6)-dimethyladenosine(1519) in 16S rRNA + 4 S-adenosyl-L-homocysteine + 4 H(+)</text>
        <dbReference type="Rhea" id="RHEA:19609"/>
        <dbReference type="Rhea" id="RHEA-COMP:10232"/>
        <dbReference type="Rhea" id="RHEA-COMP:10233"/>
        <dbReference type="ChEBI" id="CHEBI:15378"/>
        <dbReference type="ChEBI" id="CHEBI:57856"/>
        <dbReference type="ChEBI" id="CHEBI:59789"/>
        <dbReference type="ChEBI" id="CHEBI:74411"/>
        <dbReference type="ChEBI" id="CHEBI:74493"/>
        <dbReference type="EC" id="2.1.1.182"/>
    </reaction>
</comment>
<dbReference type="Pfam" id="PF00398">
    <property type="entry name" value="RrnaAD"/>
    <property type="match status" value="1"/>
</dbReference>
<protein>
    <recommendedName>
        <fullName evidence="5">Ribosomal RNA small subunit methyltransferase A</fullName>
        <ecNumber evidence="5">2.1.1.182</ecNumber>
    </recommendedName>
    <alternativeName>
        <fullName evidence="5">16S rRNA (adenine(1518)-N(6)/adenine(1519)-N(6))-dimethyltransferase</fullName>
    </alternativeName>
    <alternativeName>
        <fullName evidence="5">16S rRNA dimethyladenosine transferase</fullName>
    </alternativeName>
    <alternativeName>
        <fullName evidence="5">16S rRNA dimethylase</fullName>
    </alternativeName>
    <alternativeName>
        <fullName evidence="5">S-adenosylmethionine-6-N', N'-adenosyl(rRNA) dimethyltransferase</fullName>
    </alternativeName>
</protein>
<evidence type="ECO:0000259" key="7">
    <source>
        <dbReference type="SMART" id="SM00650"/>
    </source>
</evidence>
<keyword evidence="3 5" id="KW-0808">Transferase</keyword>
<comment type="subcellular location">
    <subcellularLocation>
        <location evidence="5">Cytoplasm</location>
    </subcellularLocation>
</comment>
<keyword evidence="5 6" id="KW-0694">RNA-binding</keyword>
<dbReference type="Proteomes" id="UP000736583">
    <property type="component" value="Unassembled WGS sequence"/>
</dbReference>
<dbReference type="InterPro" id="IPR011530">
    <property type="entry name" value="rRNA_adenine_dimethylase"/>
</dbReference>
<feature type="binding site" evidence="5 6">
    <location>
        <position position="24"/>
    </location>
    <ligand>
        <name>S-adenosyl-L-methionine</name>
        <dbReference type="ChEBI" id="CHEBI:59789"/>
    </ligand>
</feature>
<feature type="binding site" evidence="5 6">
    <location>
        <position position="72"/>
    </location>
    <ligand>
        <name>S-adenosyl-L-methionine</name>
        <dbReference type="ChEBI" id="CHEBI:59789"/>
    </ligand>
</feature>
<evidence type="ECO:0000256" key="1">
    <source>
        <dbReference type="ARBA" id="ARBA00022552"/>
    </source>
</evidence>
<comment type="caution">
    <text evidence="8">The sequence shown here is derived from an EMBL/GenBank/DDBJ whole genome shotgun (WGS) entry which is preliminary data.</text>
</comment>
<dbReference type="EMBL" id="JAHLQL010000003">
    <property type="protein sequence ID" value="MBU5592129.1"/>
    <property type="molecule type" value="Genomic_DNA"/>
</dbReference>
<feature type="binding site" evidence="5 6">
    <location>
        <position position="26"/>
    </location>
    <ligand>
        <name>S-adenosyl-L-methionine</name>
        <dbReference type="ChEBI" id="CHEBI:59789"/>
    </ligand>
</feature>
<name>A0ABS6F0U9_9CLOT</name>
<sequence>MGDYKTKEIVEKYKFKFTKTLGQNFLVDDNVIKDIVNGAEVTSEDFVIEIGPGVGSLTREILNKAKRVASIEIDKNLIPILVEELKDFDNFQLIHKDALKADFNEIIGEETSVKLVANLPYYLTTPIMARLLSEKYNFKSLTVMIQSEVADRINAEPNCKEYGSLSLLVQYYCNTNIIRKVSPAAFLPRPKVDSIIIRLDKLDEPRVKVYNEDLFFKIIRSSFNMRRKTLSNALKALQIPKEIIEKAFEESNINPIRRGETLSIEEFAELTNKLHQLTKSL</sequence>
<keyword evidence="9" id="KW-1185">Reference proteome</keyword>
<gene>
    <name evidence="5 8" type="primary">rsmA</name>
    <name evidence="5" type="synonym">ksgA</name>
    <name evidence="8" type="ORF">KQI89_10190</name>
</gene>
<keyword evidence="1 5" id="KW-0698">rRNA processing</keyword>
<feature type="binding site" evidence="5 6">
    <location>
        <position position="51"/>
    </location>
    <ligand>
        <name>S-adenosyl-L-methionine</name>
        <dbReference type="ChEBI" id="CHEBI:59789"/>
    </ligand>
</feature>
<dbReference type="InterPro" id="IPR020598">
    <property type="entry name" value="rRNA_Ade_methylase_Trfase_N"/>
</dbReference>
<evidence type="ECO:0000256" key="2">
    <source>
        <dbReference type="ARBA" id="ARBA00022603"/>
    </source>
</evidence>
<dbReference type="InterPro" id="IPR020596">
    <property type="entry name" value="rRNA_Ade_Mease_Trfase_CS"/>
</dbReference>
<dbReference type="PANTHER" id="PTHR11727:SF7">
    <property type="entry name" value="DIMETHYLADENOSINE TRANSFERASE-RELATED"/>
    <property type="match status" value="1"/>
</dbReference>
<dbReference type="EC" id="2.1.1.182" evidence="5"/>
<comment type="similarity">
    <text evidence="5">Belongs to the class I-like SAM-binding methyltransferase superfamily. rRNA adenine N(6)-methyltransferase family. RsmA subfamily.</text>
</comment>
<feature type="domain" description="Ribosomal RNA adenine methylase transferase N-terminal" evidence="7">
    <location>
        <begin position="31"/>
        <end position="203"/>
    </location>
</feature>
<dbReference type="GO" id="GO:0052908">
    <property type="term" value="F:16S rRNA (adenine(1518)-N(6)/adenine(1519)-N(6))-dimethyltransferase activity"/>
    <property type="evidence" value="ECO:0007669"/>
    <property type="project" value="UniProtKB-EC"/>
</dbReference>
<dbReference type="SMART" id="SM00650">
    <property type="entry name" value="rADc"/>
    <property type="match status" value="1"/>
</dbReference>
<keyword evidence="4 5" id="KW-0949">S-adenosyl-L-methionine</keyword>
<dbReference type="HAMAP" id="MF_00607">
    <property type="entry name" value="16SrRNA_methyltr_A"/>
    <property type="match status" value="1"/>
</dbReference>
<evidence type="ECO:0000256" key="3">
    <source>
        <dbReference type="ARBA" id="ARBA00022679"/>
    </source>
</evidence>
<dbReference type="PROSITE" id="PS01131">
    <property type="entry name" value="RRNA_A_DIMETH"/>
    <property type="match status" value="1"/>
</dbReference>
<evidence type="ECO:0000256" key="5">
    <source>
        <dbReference type="HAMAP-Rule" id="MF_00607"/>
    </source>
</evidence>
<dbReference type="PROSITE" id="PS51689">
    <property type="entry name" value="SAM_RNA_A_N6_MT"/>
    <property type="match status" value="1"/>
</dbReference>
<evidence type="ECO:0000256" key="6">
    <source>
        <dbReference type="PROSITE-ProRule" id="PRU01026"/>
    </source>
</evidence>
<evidence type="ECO:0000313" key="9">
    <source>
        <dbReference type="Proteomes" id="UP000736583"/>
    </source>
</evidence>
<keyword evidence="2 5" id="KW-0489">Methyltransferase</keyword>
<feature type="binding site" evidence="5 6">
    <location>
        <position position="97"/>
    </location>
    <ligand>
        <name>S-adenosyl-L-methionine</name>
        <dbReference type="ChEBI" id="CHEBI:59789"/>
    </ligand>
</feature>
<feature type="binding site" evidence="5 6">
    <location>
        <position position="118"/>
    </location>
    <ligand>
        <name>S-adenosyl-L-methionine</name>
        <dbReference type="ChEBI" id="CHEBI:59789"/>
    </ligand>
</feature>
<keyword evidence="5" id="KW-0963">Cytoplasm</keyword>
<dbReference type="InterPro" id="IPR001737">
    <property type="entry name" value="KsgA/Erm"/>
</dbReference>
<evidence type="ECO:0000256" key="4">
    <source>
        <dbReference type="ARBA" id="ARBA00022691"/>
    </source>
</evidence>
<comment type="function">
    <text evidence="5">Specifically dimethylates two adjacent adenosines (A1518 and A1519) in the loop of a conserved hairpin near the 3'-end of 16S rRNA in the 30S particle. May play a critical role in biogenesis of 30S subunits.</text>
</comment>
<proteinExistence type="inferred from homology"/>
<organism evidence="8 9">
    <name type="scientific">Clostridium simiarum</name>
    <dbReference type="NCBI Taxonomy" id="2841506"/>
    <lineage>
        <taxon>Bacteria</taxon>
        <taxon>Bacillati</taxon>
        <taxon>Bacillota</taxon>
        <taxon>Clostridia</taxon>
        <taxon>Eubacteriales</taxon>
        <taxon>Clostridiaceae</taxon>
        <taxon>Clostridium</taxon>
    </lineage>
</organism>
<reference evidence="8 9" key="1">
    <citation type="submission" date="2021-06" db="EMBL/GenBank/DDBJ databases">
        <authorList>
            <person name="Sun Q."/>
            <person name="Li D."/>
        </authorList>
    </citation>
    <scope>NUCLEOTIDE SEQUENCE [LARGE SCALE GENOMIC DNA]</scope>
    <source>
        <strain evidence="8 9">MSJ-4</strain>
    </source>
</reference>